<gene>
    <name evidence="3" type="ORF">DFJ69_0678</name>
</gene>
<accession>A0A3D9SQT4</accession>
<dbReference type="OrthoDB" id="4147502at2"/>
<keyword evidence="2" id="KW-0812">Transmembrane</keyword>
<evidence type="ECO:0000256" key="1">
    <source>
        <dbReference type="SAM" id="MobiDB-lite"/>
    </source>
</evidence>
<dbReference type="Proteomes" id="UP000256661">
    <property type="component" value="Unassembled WGS sequence"/>
</dbReference>
<dbReference type="AlphaFoldDB" id="A0A3D9SQT4"/>
<protein>
    <submittedName>
        <fullName evidence="3">Uncharacterized protein</fullName>
    </submittedName>
</protein>
<keyword evidence="2" id="KW-1133">Transmembrane helix</keyword>
<reference evidence="3 4" key="1">
    <citation type="submission" date="2018-08" db="EMBL/GenBank/DDBJ databases">
        <title>Sequencing the genomes of 1000 actinobacteria strains.</title>
        <authorList>
            <person name="Klenk H.-P."/>
        </authorList>
    </citation>
    <scope>NUCLEOTIDE SEQUENCE [LARGE SCALE GENOMIC DNA]</scope>
    <source>
        <strain evidence="3 4">DSM 43927</strain>
    </source>
</reference>
<proteinExistence type="predicted"/>
<feature type="compositionally biased region" description="Pro residues" evidence="1">
    <location>
        <begin position="115"/>
        <end position="128"/>
    </location>
</feature>
<dbReference type="EMBL" id="QTTT01000001">
    <property type="protein sequence ID" value="REE95295.1"/>
    <property type="molecule type" value="Genomic_DNA"/>
</dbReference>
<organism evidence="3 4">
    <name type="scientific">Thermomonospora umbrina</name>
    <dbReference type="NCBI Taxonomy" id="111806"/>
    <lineage>
        <taxon>Bacteria</taxon>
        <taxon>Bacillati</taxon>
        <taxon>Actinomycetota</taxon>
        <taxon>Actinomycetes</taxon>
        <taxon>Streptosporangiales</taxon>
        <taxon>Thermomonosporaceae</taxon>
        <taxon>Thermomonospora</taxon>
    </lineage>
</organism>
<feature type="region of interest" description="Disordered" evidence="1">
    <location>
        <begin position="102"/>
        <end position="174"/>
    </location>
</feature>
<sequence>MPGRRDRRTEESLAALRDQLCAEADRHRPDTARMWARIEAALAEPEPEPLSVSPAEDFDAPPPHRRRARRGGLWAVAAGFATATVLGVTSLVVPAMTDRADDGDAVTLGRQGVSGPPPPSPPASPLAGPPVEGTRKNTETGVTAPSTPRPRARGAARPPAGGGSGGSAPILVKGSRDRDGTVYWARNNVTVTVRRSLEVLDVVVRIRRDLGTVPARGWTTLPNSSVGIDTDLTPDAVVYRFSLRPGRRVEPGTYTFAVQYRPGGRHDASGDTYVVRAVGAGGGGDTTAGGHF</sequence>
<feature type="compositionally biased region" description="Low complexity" evidence="1">
    <location>
        <begin position="43"/>
        <end position="55"/>
    </location>
</feature>
<feature type="region of interest" description="Disordered" evidence="1">
    <location>
        <begin position="43"/>
        <end position="67"/>
    </location>
</feature>
<feature type="transmembrane region" description="Helical" evidence="2">
    <location>
        <begin position="73"/>
        <end position="93"/>
    </location>
</feature>
<keyword evidence="2" id="KW-0472">Membrane</keyword>
<dbReference type="RefSeq" id="WP_116021119.1">
    <property type="nucleotide sequence ID" value="NZ_QTTT01000001.1"/>
</dbReference>
<evidence type="ECO:0000256" key="2">
    <source>
        <dbReference type="SAM" id="Phobius"/>
    </source>
</evidence>
<keyword evidence="4" id="KW-1185">Reference proteome</keyword>
<name>A0A3D9SQT4_9ACTN</name>
<comment type="caution">
    <text evidence="3">The sequence shown here is derived from an EMBL/GenBank/DDBJ whole genome shotgun (WGS) entry which is preliminary data.</text>
</comment>
<evidence type="ECO:0000313" key="3">
    <source>
        <dbReference type="EMBL" id="REE95295.1"/>
    </source>
</evidence>
<evidence type="ECO:0000313" key="4">
    <source>
        <dbReference type="Proteomes" id="UP000256661"/>
    </source>
</evidence>